<reference evidence="1 2" key="1">
    <citation type="submission" date="2019-10" db="EMBL/GenBank/DDBJ databases">
        <title>Nocardia macrotermitis sp. nov. and Nocardia aurantia sp. nov., isolated from the gut of fungus growing-termite Macrotermes natalensis.</title>
        <authorList>
            <person name="Benndorf R."/>
            <person name="Schwitalla J."/>
            <person name="Martin K."/>
            <person name="De Beer W."/>
            <person name="Kaster A.-K."/>
            <person name="Vollmers J."/>
            <person name="Poulsen M."/>
            <person name="Beemelmanns C."/>
        </authorList>
    </citation>
    <scope>NUCLEOTIDE SEQUENCE [LARGE SCALE GENOMIC DNA]</scope>
    <source>
        <strain evidence="1 2">RB20</strain>
    </source>
</reference>
<accession>A0A7K0D0B1</accession>
<dbReference type="Proteomes" id="UP000438448">
    <property type="component" value="Unassembled WGS sequence"/>
</dbReference>
<dbReference type="OrthoDB" id="5464610at2"/>
<name>A0A7K0D0B1_9NOCA</name>
<keyword evidence="2" id="KW-1185">Reference proteome</keyword>
<evidence type="ECO:0000313" key="2">
    <source>
        <dbReference type="Proteomes" id="UP000438448"/>
    </source>
</evidence>
<organism evidence="1 2">
    <name type="scientific">Nocardia macrotermitis</name>
    <dbReference type="NCBI Taxonomy" id="2585198"/>
    <lineage>
        <taxon>Bacteria</taxon>
        <taxon>Bacillati</taxon>
        <taxon>Actinomycetota</taxon>
        <taxon>Actinomycetes</taxon>
        <taxon>Mycobacteriales</taxon>
        <taxon>Nocardiaceae</taxon>
        <taxon>Nocardia</taxon>
    </lineage>
</organism>
<dbReference type="RefSeq" id="WP_153408510.1">
    <property type="nucleotide sequence ID" value="NZ_WEGK01000002.1"/>
</dbReference>
<protein>
    <submittedName>
        <fullName evidence="1">Uncharacterized protein</fullName>
    </submittedName>
</protein>
<comment type="caution">
    <text evidence="1">The sequence shown here is derived from an EMBL/GenBank/DDBJ whole genome shotgun (WGS) entry which is preliminary data.</text>
</comment>
<sequence>MTLGTDRTGRTTLDINARLSGYSLMDALLWRRSRRFAPGMEISGGPLSYRSTAAPRPLTTDEEAALAFAACGITGHTLAEMPYQEGDRPGAGGGNIIAQLVGRTIASGDGIHSVSLFVINDEGVSLVRRPQDLDRAEIPELIRLAHGRELRPLYDRVRVRVSDRRVDVPREVPFVPPFNQYSTNVPGTTYFLPVAELTALMINLLLSAFEDDFGFYVLDERNRFQPAGLAKFARSRGGHLNDDLSAGRVVTAGFLDTWLREFAAIEQGAMLQNLGLMTQALGLGGFPHFAAHPFVWYQELGFRMRNLRLSRTIGANPLMAAAMSLTGRDMPMPTAVGFEHQGKPLLRPYCPPYYRNMEEAVLAFVDFKYAPGSGTLRDGGAQSSWHDGGAVQNDIPKVSDNAIAATIAYLEYLHNRYGRVPADNGPFRTVLAYQAANLDEDFYNRYYVPDALSPAQRDRA</sequence>
<evidence type="ECO:0000313" key="1">
    <source>
        <dbReference type="EMBL" id="MQY18374.1"/>
    </source>
</evidence>
<dbReference type="EMBL" id="WEGK01000002">
    <property type="protein sequence ID" value="MQY18374.1"/>
    <property type="molecule type" value="Genomic_DNA"/>
</dbReference>
<dbReference type="AlphaFoldDB" id="A0A7K0D0B1"/>
<gene>
    <name evidence="1" type="ORF">NRB20_14500</name>
</gene>
<proteinExistence type="predicted"/>